<dbReference type="Proteomes" id="UP000003277">
    <property type="component" value="Unassembled WGS sequence"/>
</dbReference>
<dbReference type="GO" id="GO:0000156">
    <property type="term" value="F:phosphorelay response regulator activity"/>
    <property type="evidence" value="ECO:0007669"/>
    <property type="project" value="InterPro"/>
</dbReference>
<proteinExistence type="predicted"/>
<dbReference type="PROSITE" id="PS50110">
    <property type="entry name" value="RESPONSE_REGULATORY"/>
    <property type="match status" value="1"/>
</dbReference>
<accession>H1D0B9</accession>
<dbReference type="InterPro" id="IPR007492">
    <property type="entry name" value="LytTR_DNA-bd_dom"/>
</dbReference>
<reference evidence="3 4" key="1">
    <citation type="submission" date="2011-11" db="EMBL/GenBank/DDBJ databases">
        <title>The Genome Sequence of Dialister succinatiphilus YIT 11850.</title>
        <authorList>
            <consortium name="The Broad Institute Genome Sequencing Platform"/>
            <person name="Earl A."/>
            <person name="Ward D."/>
            <person name="Feldgarden M."/>
            <person name="Gevers D."/>
            <person name="Morotomi M."/>
            <person name="Young S.K."/>
            <person name="Zeng Q."/>
            <person name="Gargeya S."/>
            <person name="Fitzgerald M."/>
            <person name="Haas B."/>
            <person name="Abouelleil A."/>
            <person name="Alvarado L."/>
            <person name="Arachchi H.M."/>
            <person name="Berlin A."/>
            <person name="Brown A."/>
            <person name="Chapman S.B."/>
            <person name="Dunbar C."/>
            <person name="Gearin G."/>
            <person name="Goldberg J."/>
            <person name="Griggs A."/>
            <person name="Gujja S."/>
            <person name="Heiman D."/>
            <person name="Howarth C."/>
            <person name="Lui A."/>
            <person name="MacDonald P.J.P."/>
            <person name="Montmayeur A."/>
            <person name="Murphy C."/>
            <person name="Neiman D."/>
            <person name="Pearson M."/>
            <person name="Priest M."/>
            <person name="Roberts A."/>
            <person name="Saif S."/>
            <person name="Shea T."/>
            <person name="Sisk P."/>
            <person name="Stolte C."/>
            <person name="Sykes S."/>
            <person name="Wortman J."/>
            <person name="Nusbaum C."/>
            <person name="Birren B."/>
        </authorList>
    </citation>
    <scope>NUCLEOTIDE SEQUENCE [LARGE SCALE GENOMIC DNA]</scope>
    <source>
        <strain evidence="3 4">YIT 11850</strain>
    </source>
</reference>
<dbReference type="SMART" id="SM00850">
    <property type="entry name" value="LytTR"/>
    <property type="match status" value="1"/>
</dbReference>
<gene>
    <name evidence="3" type="ORF">HMPREF9453_01057</name>
</gene>
<dbReference type="PATRIC" id="fig|742743.3.peg.1075"/>
<evidence type="ECO:0000256" key="1">
    <source>
        <dbReference type="PROSITE-ProRule" id="PRU00169"/>
    </source>
</evidence>
<dbReference type="Gene3D" id="2.40.50.1020">
    <property type="entry name" value="LytTr DNA-binding domain"/>
    <property type="match status" value="1"/>
</dbReference>
<keyword evidence="4" id="KW-1185">Reference proteome</keyword>
<dbReference type="GO" id="GO:0003677">
    <property type="term" value="F:DNA binding"/>
    <property type="evidence" value="ECO:0007669"/>
    <property type="project" value="InterPro"/>
</dbReference>
<dbReference type="EMBL" id="ADLT01000031">
    <property type="protein sequence ID" value="EHO63014.1"/>
    <property type="molecule type" value="Genomic_DNA"/>
</dbReference>
<dbReference type="Pfam" id="PF04397">
    <property type="entry name" value="LytTR"/>
    <property type="match status" value="1"/>
</dbReference>
<evidence type="ECO:0000313" key="4">
    <source>
        <dbReference type="Proteomes" id="UP000003277"/>
    </source>
</evidence>
<keyword evidence="1" id="KW-0597">Phosphoprotein</keyword>
<sequence>MVHVAVVSDEPDTVGMIRKVCGEFMRSQGLSLGFVSYENSYVFLQEVENRKKFFEIVFLDTSVRGMNAVDTASALRKMPEKPALVFLSATDGYCMDAFRLAAVHYLVTPLSEKEALEGLRRGIAFVERDWHRQMVFKMAEGEAVVDLSTLEAVVSDDHHQVLCLTDGRQLEVRGRMRQLEERLADASPFLFISPCRGILVNGNEISEIRPDRVVLKSGRILPVAQRKYEAFRLRVGRFVGEEDWEA</sequence>
<dbReference type="PANTHER" id="PTHR37299">
    <property type="entry name" value="TRANSCRIPTIONAL REGULATOR-RELATED"/>
    <property type="match status" value="1"/>
</dbReference>
<dbReference type="HOGENOM" id="CLU_000445_14_2_9"/>
<dbReference type="RefSeq" id="WP_008859552.1">
    <property type="nucleotide sequence ID" value="NZ_JH591188.1"/>
</dbReference>
<dbReference type="InterPro" id="IPR011006">
    <property type="entry name" value="CheY-like_superfamily"/>
</dbReference>
<dbReference type="OrthoDB" id="9779387at2"/>
<feature type="domain" description="Response regulatory" evidence="2">
    <location>
        <begin position="3"/>
        <end position="123"/>
    </location>
</feature>
<organism evidence="3 4">
    <name type="scientific">Dialister succinatiphilus YIT 11850</name>
    <dbReference type="NCBI Taxonomy" id="742743"/>
    <lineage>
        <taxon>Bacteria</taxon>
        <taxon>Bacillati</taxon>
        <taxon>Bacillota</taxon>
        <taxon>Negativicutes</taxon>
        <taxon>Veillonellales</taxon>
        <taxon>Veillonellaceae</taxon>
        <taxon>Dialister</taxon>
    </lineage>
</organism>
<evidence type="ECO:0000259" key="2">
    <source>
        <dbReference type="PROSITE" id="PS50110"/>
    </source>
</evidence>
<protein>
    <recommendedName>
        <fullName evidence="2">Response regulatory domain-containing protein</fullName>
    </recommendedName>
</protein>
<dbReference type="InterPro" id="IPR046947">
    <property type="entry name" value="LytR-like"/>
</dbReference>
<name>H1D0B9_9FIRM</name>
<dbReference type="PANTHER" id="PTHR37299:SF1">
    <property type="entry name" value="STAGE 0 SPORULATION PROTEIN A HOMOLOG"/>
    <property type="match status" value="1"/>
</dbReference>
<feature type="modified residue" description="4-aspartylphosphate" evidence="1">
    <location>
        <position position="60"/>
    </location>
</feature>
<dbReference type="InterPro" id="IPR001789">
    <property type="entry name" value="Sig_transdc_resp-reg_receiver"/>
</dbReference>
<comment type="caution">
    <text evidence="3">The sequence shown here is derived from an EMBL/GenBank/DDBJ whole genome shotgun (WGS) entry which is preliminary data.</text>
</comment>
<evidence type="ECO:0000313" key="3">
    <source>
        <dbReference type="EMBL" id="EHO63014.1"/>
    </source>
</evidence>
<dbReference type="STRING" id="742743.HMPREF9453_01057"/>
<dbReference type="SUPFAM" id="SSF52172">
    <property type="entry name" value="CheY-like"/>
    <property type="match status" value="1"/>
</dbReference>
<dbReference type="Gene3D" id="3.40.50.2300">
    <property type="match status" value="1"/>
</dbReference>
<dbReference type="eggNOG" id="COG3279">
    <property type="taxonomic scope" value="Bacteria"/>
</dbReference>
<dbReference type="AlphaFoldDB" id="H1D0B9"/>